<gene>
    <name evidence="1" type="ORF">IGC_03210</name>
</gene>
<dbReference type="AlphaFoldDB" id="J8A9A6"/>
<evidence type="ECO:0000313" key="1">
    <source>
        <dbReference type="EMBL" id="EJQ78198.1"/>
    </source>
</evidence>
<dbReference type="HOGENOM" id="CLU_3380416_0_0_9"/>
<proteinExistence type="predicted"/>
<name>J8A9A6_BACCE</name>
<accession>J8A9A6</accession>
<dbReference type="EMBL" id="AHEA01000025">
    <property type="protein sequence ID" value="EJQ78198.1"/>
    <property type="molecule type" value="Genomic_DNA"/>
</dbReference>
<reference evidence="1 2" key="1">
    <citation type="submission" date="2012-04" db="EMBL/GenBank/DDBJ databases">
        <title>The Genome Sequence of Bacillus cereus HuA4-10.</title>
        <authorList>
            <consortium name="The Broad Institute Genome Sequencing Platform"/>
            <consortium name="The Broad Institute Genome Sequencing Center for Infectious Disease"/>
            <person name="Feldgarden M."/>
            <person name="Van der Auwera G.A."/>
            <person name="Mahillon J."/>
            <person name="Duprez V."/>
            <person name="Timmery S."/>
            <person name="Mattelet C."/>
            <person name="Dierick K."/>
            <person name="Sun M."/>
            <person name="Yu Z."/>
            <person name="Zhu L."/>
            <person name="Hu X."/>
            <person name="Shank E.B."/>
            <person name="Swiecicka I."/>
            <person name="Hansen B.M."/>
            <person name="Andrup L."/>
            <person name="Young S.K."/>
            <person name="Zeng Q."/>
            <person name="Gargeya S."/>
            <person name="Fitzgerald M."/>
            <person name="Haas B."/>
            <person name="Abouelleil A."/>
            <person name="Alvarado L."/>
            <person name="Arachchi H.M."/>
            <person name="Berlin A."/>
            <person name="Chapman S.B."/>
            <person name="Goldberg J."/>
            <person name="Griggs A."/>
            <person name="Gujja S."/>
            <person name="Hansen M."/>
            <person name="Howarth C."/>
            <person name="Imamovic A."/>
            <person name="Larimer J."/>
            <person name="McCowen C."/>
            <person name="Montmayeur A."/>
            <person name="Murphy C."/>
            <person name="Neiman D."/>
            <person name="Pearson M."/>
            <person name="Priest M."/>
            <person name="Roberts A."/>
            <person name="Saif S."/>
            <person name="Shea T."/>
            <person name="Sisk P."/>
            <person name="Sykes S."/>
            <person name="Wortman J."/>
            <person name="Nusbaum C."/>
            <person name="Birren B."/>
        </authorList>
    </citation>
    <scope>NUCLEOTIDE SEQUENCE [LARGE SCALE GENOMIC DNA]</scope>
    <source>
        <strain evidence="1 2">HuA4-10</strain>
    </source>
</reference>
<sequence length="34" mass="3622">MQAKVLVNKLNMDHAQWLQAIGGSDVSAIAGLNK</sequence>
<comment type="caution">
    <text evidence="1">The sequence shown here is derived from an EMBL/GenBank/DDBJ whole genome shotgun (WGS) entry which is preliminary data.</text>
</comment>
<organism evidence="1 2">
    <name type="scientific">Bacillus cereus HuA4-10</name>
    <dbReference type="NCBI Taxonomy" id="1053206"/>
    <lineage>
        <taxon>Bacteria</taxon>
        <taxon>Bacillati</taxon>
        <taxon>Bacillota</taxon>
        <taxon>Bacilli</taxon>
        <taxon>Bacillales</taxon>
        <taxon>Bacillaceae</taxon>
        <taxon>Bacillus</taxon>
        <taxon>Bacillus cereus group</taxon>
    </lineage>
</organism>
<evidence type="ECO:0000313" key="2">
    <source>
        <dbReference type="Proteomes" id="UP000006977"/>
    </source>
</evidence>
<protein>
    <submittedName>
        <fullName evidence="1">Uncharacterized protein</fullName>
    </submittedName>
</protein>
<dbReference type="Proteomes" id="UP000006977">
    <property type="component" value="Unassembled WGS sequence"/>
</dbReference>